<organism evidence="1 2">
    <name type="scientific">Bifidobacterium adolescentis</name>
    <dbReference type="NCBI Taxonomy" id="1680"/>
    <lineage>
        <taxon>Bacteria</taxon>
        <taxon>Bacillati</taxon>
        <taxon>Actinomycetota</taxon>
        <taxon>Actinomycetes</taxon>
        <taxon>Bifidobacteriales</taxon>
        <taxon>Bifidobacteriaceae</taxon>
        <taxon>Bifidobacterium</taxon>
    </lineage>
</organism>
<gene>
    <name evidence="1" type="ORF">B0487_2208</name>
</gene>
<comment type="caution">
    <text evidence="1">The sequence shown here is derived from an EMBL/GenBank/DDBJ whole genome shotgun (WGS) entry which is preliminary data.</text>
</comment>
<protein>
    <submittedName>
        <fullName evidence="1">Uncharacterized protein</fullName>
    </submittedName>
</protein>
<dbReference type="Proteomes" id="UP000193377">
    <property type="component" value="Unassembled WGS sequence"/>
</dbReference>
<dbReference type="RefSeq" id="WP_085393637.1">
    <property type="nucleotide sequence ID" value="NZ_LNKD01000009.1"/>
</dbReference>
<accession>A0A1X2YQV2</accession>
<evidence type="ECO:0000313" key="2">
    <source>
        <dbReference type="Proteomes" id="UP000193377"/>
    </source>
</evidence>
<reference evidence="1 2" key="1">
    <citation type="journal article" date="2016" name="Sci. Rep.">
        <title>Evaluation of genetic diversity among strains of the human gut commensal Bifidobacterium adolescentis.</title>
        <authorList>
            <person name="Duranti S."/>
            <person name="Milani C."/>
            <person name="Lugli G.A."/>
            <person name="Mancabelli L."/>
            <person name="Turroni F."/>
            <person name="Ferrario C."/>
            <person name="Mangifesta M."/>
            <person name="Viappiani A."/>
            <person name="Sanchez B."/>
            <person name="Margolles A."/>
            <person name="van Sinderen D."/>
            <person name="Ventura M."/>
        </authorList>
    </citation>
    <scope>NUCLEOTIDE SEQUENCE [LARGE SCALE GENOMIC DNA]</scope>
    <source>
        <strain evidence="1 2">487B</strain>
    </source>
</reference>
<dbReference type="EMBL" id="LNKD01000009">
    <property type="protein sequence ID" value="OSG84544.1"/>
    <property type="molecule type" value="Genomic_DNA"/>
</dbReference>
<name>A0A1X2YQV2_BIFAD</name>
<sequence>MAVNVTQKDKTLHDTIDWCKEQTVRINEMIPTASDENFLVGERFALQAVIAHCEEQLGYSGSMPLEVPNQSEKISR</sequence>
<evidence type="ECO:0000313" key="1">
    <source>
        <dbReference type="EMBL" id="OSG84544.1"/>
    </source>
</evidence>
<proteinExistence type="predicted"/>
<dbReference type="AlphaFoldDB" id="A0A1X2YQV2"/>